<proteinExistence type="predicted"/>
<reference evidence="1" key="1">
    <citation type="submission" date="2020-06" db="EMBL/GenBank/DDBJ databases">
        <title>Novel chitinolytic bacterium.</title>
        <authorList>
            <person name="Ungkulpasvich U."/>
            <person name="Kosugi A."/>
            <person name="Uke A."/>
        </authorList>
    </citation>
    <scope>NUCLEOTIDE SEQUENCE</scope>
    <source>
        <strain evidence="1">UUS1-1</strain>
    </source>
</reference>
<sequence length="141" mass="16489">MIKANKLVKTKIELIANEMLDIEMGQDIVPVYTFYWTYNTGILSKVAVYIGQGPVIFEKEYLYSPNGEIVFVFEKTSSFDGNTLEEFRYYFNQKKLIRYMEGKEIIEKNYSTEVIDLSDDKIREAETFQDVFEGVLKLSTQ</sequence>
<comment type="caution">
    <text evidence="1">The sequence shown here is derived from an EMBL/GenBank/DDBJ whole genome shotgun (WGS) entry which is preliminary data.</text>
</comment>
<dbReference type="Proteomes" id="UP000657177">
    <property type="component" value="Unassembled WGS sequence"/>
</dbReference>
<organism evidence="1 2">
    <name type="scientific">Capillibacterium thermochitinicola</name>
    <dbReference type="NCBI Taxonomy" id="2699427"/>
    <lineage>
        <taxon>Bacteria</taxon>
        <taxon>Bacillati</taxon>
        <taxon>Bacillota</taxon>
        <taxon>Capillibacterium</taxon>
    </lineage>
</organism>
<accession>A0A8J6HTQ4</accession>
<name>A0A8J6HTQ4_9FIRM</name>
<keyword evidence="2" id="KW-1185">Reference proteome</keyword>
<dbReference type="EMBL" id="JAAKDE010000047">
    <property type="protein sequence ID" value="MBA2134076.1"/>
    <property type="molecule type" value="Genomic_DNA"/>
</dbReference>
<gene>
    <name evidence="1" type="ORF">G5B42_11105</name>
</gene>
<dbReference type="RefSeq" id="WP_181340540.1">
    <property type="nucleotide sequence ID" value="NZ_JAAKDE010000047.1"/>
</dbReference>
<evidence type="ECO:0000313" key="2">
    <source>
        <dbReference type="Proteomes" id="UP000657177"/>
    </source>
</evidence>
<protein>
    <submittedName>
        <fullName evidence="1">Uncharacterized protein</fullName>
    </submittedName>
</protein>
<dbReference type="AlphaFoldDB" id="A0A8J6HTQ4"/>
<evidence type="ECO:0000313" key="1">
    <source>
        <dbReference type="EMBL" id="MBA2134076.1"/>
    </source>
</evidence>